<dbReference type="KEGG" id="dpo:6902946"/>
<dbReference type="GO" id="GO:0005737">
    <property type="term" value="C:cytoplasm"/>
    <property type="evidence" value="ECO:0007669"/>
    <property type="project" value="TreeGrafter"/>
</dbReference>
<dbReference type="AlphaFoldDB" id="A0A6I8UXH9"/>
<dbReference type="CDD" id="cd14099">
    <property type="entry name" value="STKc_PLK"/>
    <property type="match status" value="1"/>
</dbReference>
<dbReference type="InterPro" id="IPR000719">
    <property type="entry name" value="Prot_kinase_dom"/>
</dbReference>
<dbReference type="SMART" id="SM00220">
    <property type="entry name" value="S_TKc"/>
    <property type="match status" value="1"/>
</dbReference>
<sequence>MTAAPENKTTYVVPDSLFDPHRGRTYKRGRFFGKGGFARCYEIIDVHTDDVFACKIVSKKLMMKPRQEEETAEPEEIAVEISIHRGLNHRSIVKFFSCFDDIDNTYIVLELCRKRSMSELQRRRKIITEFECRYYITQIIEGVQYLHNNRIIHRDLKLANLFLNDMLHVKIGDFGLATRIEFEGDRRYSVCGSPNYIAPEILTKKGHSFEADIWSIGCVMYTLLAGRPPFHHKTREGIFSNIKKGQYSVPSWLTISAADMLVSMLQLDPERRPAIGQLLNCNFLKAAKVPQFLPSFCLTMAPRIGNGMGISDPVKESMQRRPLMVLNGLRDDNRNDASAQAQAQALAQAQVCRYNDSFDTLIENQGEGNTGQEFVSNNTLCPRKT</sequence>
<dbReference type="InterPro" id="IPR011009">
    <property type="entry name" value="Kinase-like_dom_sf"/>
</dbReference>
<name>A0A6I8UXH9_DROPS</name>
<dbReference type="PANTHER" id="PTHR24345">
    <property type="entry name" value="SERINE/THREONINE-PROTEIN KINASE PLK"/>
    <property type="match status" value="1"/>
</dbReference>
<dbReference type="PANTHER" id="PTHR24345:SF93">
    <property type="entry name" value="SERINE_THREONINE-PROTEIN KINASE PLK1"/>
    <property type="match status" value="1"/>
</dbReference>
<evidence type="ECO:0000256" key="2">
    <source>
        <dbReference type="ARBA" id="ARBA00022679"/>
    </source>
</evidence>
<feature type="domain" description="Protein kinase" evidence="6">
    <location>
        <begin position="26"/>
        <end position="284"/>
    </location>
</feature>
<keyword evidence="3" id="KW-0547">Nucleotide-binding</keyword>
<dbReference type="GO" id="GO:0004674">
    <property type="term" value="F:protein serine/threonine kinase activity"/>
    <property type="evidence" value="ECO:0007669"/>
    <property type="project" value="UniProtKB-KW"/>
</dbReference>
<evidence type="ECO:0000256" key="3">
    <source>
        <dbReference type="ARBA" id="ARBA00022741"/>
    </source>
</evidence>
<accession>A0A6I8UXH9</accession>
<keyword evidence="1" id="KW-0723">Serine/threonine-protein kinase</keyword>
<keyword evidence="4" id="KW-0418">Kinase</keyword>
<dbReference type="GO" id="GO:0005634">
    <property type="term" value="C:nucleus"/>
    <property type="evidence" value="ECO:0007669"/>
    <property type="project" value="TreeGrafter"/>
</dbReference>
<dbReference type="GO" id="GO:0000922">
    <property type="term" value="C:spindle pole"/>
    <property type="evidence" value="ECO:0007669"/>
    <property type="project" value="TreeGrafter"/>
</dbReference>
<dbReference type="FunFam" id="1.10.510.10:FF:000571">
    <property type="entry name" value="Maternal embryonic leucine zipper kinase"/>
    <property type="match status" value="1"/>
</dbReference>
<dbReference type="GO" id="GO:0007052">
    <property type="term" value="P:mitotic spindle organization"/>
    <property type="evidence" value="ECO:0007669"/>
    <property type="project" value="TreeGrafter"/>
</dbReference>
<evidence type="ECO:0000256" key="1">
    <source>
        <dbReference type="ARBA" id="ARBA00022527"/>
    </source>
</evidence>
<reference evidence="8" key="1">
    <citation type="submission" date="2025-08" db="UniProtKB">
        <authorList>
            <consortium name="RefSeq"/>
        </authorList>
    </citation>
    <scope>IDENTIFICATION</scope>
    <source>
        <strain evidence="8">MV-25-SWS-2005</strain>
        <tissue evidence="8">Whole body</tissue>
    </source>
</reference>
<keyword evidence="7" id="KW-1185">Reference proteome</keyword>
<evidence type="ECO:0000256" key="5">
    <source>
        <dbReference type="ARBA" id="ARBA00022840"/>
    </source>
</evidence>
<dbReference type="RefSeq" id="XP_002132672.2">
    <property type="nucleotide sequence ID" value="XM_002132636.3"/>
</dbReference>
<evidence type="ECO:0000259" key="6">
    <source>
        <dbReference type="PROSITE" id="PS50011"/>
    </source>
</evidence>
<dbReference type="Gene3D" id="3.30.200.20">
    <property type="entry name" value="Phosphorylase Kinase, domain 1"/>
    <property type="match status" value="1"/>
</dbReference>
<evidence type="ECO:0000313" key="7">
    <source>
        <dbReference type="Proteomes" id="UP000001819"/>
    </source>
</evidence>
<dbReference type="Pfam" id="PF00069">
    <property type="entry name" value="Pkinase"/>
    <property type="match status" value="1"/>
</dbReference>
<dbReference type="InParanoid" id="A0A6I8UXH9"/>
<evidence type="ECO:0000256" key="4">
    <source>
        <dbReference type="ARBA" id="ARBA00022777"/>
    </source>
</evidence>
<dbReference type="PROSITE" id="PS00108">
    <property type="entry name" value="PROTEIN_KINASE_ST"/>
    <property type="match status" value="1"/>
</dbReference>
<keyword evidence="5" id="KW-0067">ATP-binding</keyword>
<dbReference type="GO" id="GO:0005813">
    <property type="term" value="C:centrosome"/>
    <property type="evidence" value="ECO:0007669"/>
    <property type="project" value="TreeGrafter"/>
</dbReference>
<organism evidence="7 8">
    <name type="scientific">Drosophila pseudoobscura pseudoobscura</name>
    <name type="common">Fruit fly</name>
    <dbReference type="NCBI Taxonomy" id="46245"/>
    <lineage>
        <taxon>Eukaryota</taxon>
        <taxon>Metazoa</taxon>
        <taxon>Ecdysozoa</taxon>
        <taxon>Arthropoda</taxon>
        <taxon>Hexapoda</taxon>
        <taxon>Insecta</taxon>
        <taxon>Pterygota</taxon>
        <taxon>Neoptera</taxon>
        <taxon>Endopterygota</taxon>
        <taxon>Diptera</taxon>
        <taxon>Brachycera</taxon>
        <taxon>Muscomorpha</taxon>
        <taxon>Ephydroidea</taxon>
        <taxon>Drosophilidae</taxon>
        <taxon>Drosophila</taxon>
        <taxon>Sophophora</taxon>
    </lineage>
</organism>
<evidence type="ECO:0000313" key="8">
    <source>
        <dbReference type="RefSeq" id="XP_002132672.2"/>
    </source>
</evidence>
<dbReference type="GO" id="GO:0005524">
    <property type="term" value="F:ATP binding"/>
    <property type="evidence" value="ECO:0007669"/>
    <property type="project" value="UniProtKB-KW"/>
</dbReference>
<dbReference type="Proteomes" id="UP000001819">
    <property type="component" value="Chromosome 4"/>
</dbReference>
<dbReference type="SUPFAM" id="SSF56112">
    <property type="entry name" value="Protein kinase-like (PK-like)"/>
    <property type="match status" value="1"/>
</dbReference>
<proteinExistence type="predicted"/>
<keyword evidence="2" id="KW-0808">Transferase</keyword>
<dbReference type="PROSITE" id="PS50011">
    <property type="entry name" value="PROTEIN_KINASE_DOM"/>
    <property type="match status" value="1"/>
</dbReference>
<dbReference type="InterPro" id="IPR008271">
    <property type="entry name" value="Ser/Thr_kinase_AS"/>
</dbReference>
<protein>
    <submittedName>
        <fullName evidence="8">Serine/threonine-protein kinase polo-like</fullName>
    </submittedName>
</protein>
<dbReference type="FunFam" id="3.30.200.20:FF:000042">
    <property type="entry name" value="Aurora kinase A"/>
    <property type="match status" value="1"/>
</dbReference>
<gene>
    <name evidence="8" type="primary">LOC6902946</name>
</gene>
<dbReference type="Gene3D" id="1.10.510.10">
    <property type="entry name" value="Transferase(Phosphotransferase) domain 1"/>
    <property type="match status" value="1"/>
</dbReference>
<dbReference type="GO" id="GO:0000776">
    <property type="term" value="C:kinetochore"/>
    <property type="evidence" value="ECO:0007669"/>
    <property type="project" value="TreeGrafter"/>
</dbReference>